<dbReference type="Pfam" id="PF02698">
    <property type="entry name" value="DUF218"/>
    <property type="match status" value="1"/>
</dbReference>
<protein>
    <submittedName>
        <fullName evidence="3">YdcF family protein</fullName>
    </submittedName>
</protein>
<dbReference type="GO" id="GO:0043164">
    <property type="term" value="P:Gram-negative-bacterium-type cell wall biogenesis"/>
    <property type="evidence" value="ECO:0007669"/>
    <property type="project" value="TreeGrafter"/>
</dbReference>
<feature type="transmembrane region" description="Helical" evidence="1">
    <location>
        <begin position="12"/>
        <end position="31"/>
    </location>
</feature>
<dbReference type="InterPro" id="IPR051599">
    <property type="entry name" value="Cell_Envelope_Assoc"/>
</dbReference>
<dbReference type="GO" id="GO:0005886">
    <property type="term" value="C:plasma membrane"/>
    <property type="evidence" value="ECO:0007669"/>
    <property type="project" value="TreeGrafter"/>
</dbReference>
<gene>
    <name evidence="3" type="ORF">H0241_08990</name>
</gene>
<dbReference type="CDD" id="cd06259">
    <property type="entry name" value="YdcF-like"/>
    <property type="match status" value="1"/>
</dbReference>
<organism evidence="3 4">
    <name type="scientific">Mesorhizobium neociceri</name>
    <dbReference type="NCBI Taxonomy" id="1307853"/>
    <lineage>
        <taxon>Bacteria</taxon>
        <taxon>Pseudomonadati</taxon>
        <taxon>Pseudomonadota</taxon>
        <taxon>Alphaproteobacteria</taxon>
        <taxon>Hyphomicrobiales</taxon>
        <taxon>Phyllobacteriaceae</taxon>
        <taxon>Mesorhizobium</taxon>
    </lineage>
</organism>
<dbReference type="Proteomes" id="UP000558284">
    <property type="component" value="Unassembled WGS sequence"/>
</dbReference>
<dbReference type="RefSeq" id="WP_181057076.1">
    <property type="nucleotide sequence ID" value="NZ_JACDTY010000003.1"/>
</dbReference>
<keyword evidence="1" id="KW-0812">Transmembrane</keyword>
<dbReference type="EMBL" id="JACDTY010000003">
    <property type="protein sequence ID" value="MBA1140393.1"/>
    <property type="molecule type" value="Genomic_DNA"/>
</dbReference>
<accession>A0A838B2T7</accession>
<keyword evidence="4" id="KW-1185">Reference proteome</keyword>
<evidence type="ECO:0000313" key="4">
    <source>
        <dbReference type="Proteomes" id="UP000558284"/>
    </source>
</evidence>
<evidence type="ECO:0000259" key="2">
    <source>
        <dbReference type="Pfam" id="PF02698"/>
    </source>
</evidence>
<sequence>MFFYLSKIFWFFVQPLNLAIFLLLAGLLAALFGRRRLAATGSVLAFLILALSAWTSLGAMMLNPLEERFPRPPLPQKVDGIVVLGGGFEGAINLVRGGYELNSGGDRMVETAILARRFPDAKVVISGGTGELFIEGEGDAATAPRLLDALGVSADRLMLENKSRNTYENAVFTRELVTPKPGETWLLVTSAFHMPRAKALFDKAGFPTVPWPVDYRTSGTEGIGLFRDNAPDSLQTTTMAIREWIGLAAYWLSGRIDQLFPGPGG</sequence>
<proteinExistence type="predicted"/>
<keyword evidence="1" id="KW-0472">Membrane</keyword>
<feature type="domain" description="DUF218" evidence="2">
    <location>
        <begin position="79"/>
        <end position="246"/>
    </location>
</feature>
<dbReference type="PANTHER" id="PTHR30336:SF4">
    <property type="entry name" value="ENVELOPE BIOGENESIS FACTOR ELYC"/>
    <property type="match status" value="1"/>
</dbReference>
<dbReference type="PANTHER" id="PTHR30336">
    <property type="entry name" value="INNER MEMBRANE PROTEIN, PROBABLE PERMEASE"/>
    <property type="match status" value="1"/>
</dbReference>
<feature type="transmembrane region" description="Helical" evidence="1">
    <location>
        <begin position="43"/>
        <end position="62"/>
    </location>
</feature>
<name>A0A838B2T7_9HYPH</name>
<evidence type="ECO:0000313" key="3">
    <source>
        <dbReference type="EMBL" id="MBA1140393.1"/>
    </source>
</evidence>
<dbReference type="Gene3D" id="3.40.50.620">
    <property type="entry name" value="HUPs"/>
    <property type="match status" value="1"/>
</dbReference>
<keyword evidence="1" id="KW-1133">Transmembrane helix</keyword>
<dbReference type="InterPro" id="IPR014729">
    <property type="entry name" value="Rossmann-like_a/b/a_fold"/>
</dbReference>
<reference evidence="3 4" key="1">
    <citation type="submission" date="2020-07" db="EMBL/GenBank/DDBJ databases">
        <title>Definition of the novel symbiovar canariense within Mesorhizobium novociceri, a new species of genus Mesorhizobium nodulating Cicer canariense in the Caldera de Taburiente National Park (La Palma, Canary Islands).</title>
        <authorList>
            <person name="Leon-Barrios M."/>
            <person name="Perez-Yepez J."/>
            <person name="Flores-Felix J.D."/>
            <person name="Ramirez-Baena M.H."/>
            <person name="Pulido-Suarez L."/>
            <person name="Igual J.M."/>
            <person name="Velazquez E."/>
            <person name="Peix A."/>
        </authorList>
    </citation>
    <scope>NUCLEOTIDE SEQUENCE [LARGE SCALE GENOMIC DNA]</scope>
    <source>
        <strain evidence="3 4">CCANP35</strain>
    </source>
</reference>
<dbReference type="InterPro" id="IPR003848">
    <property type="entry name" value="DUF218"/>
</dbReference>
<comment type="caution">
    <text evidence="3">The sequence shown here is derived from an EMBL/GenBank/DDBJ whole genome shotgun (WGS) entry which is preliminary data.</text>
</comment>
<evidence type="ECO:0000256" key="1">
    <source>
        <dbReference type="SAM" id="Phobius"/>
    </source>
</evidence>
<dbReference type="AlphaFoldDB" id="A0A838B2T7"/>
<dbReference type="GO" id="GO:0000270">
    <property type="term" value="P:peptidoglycan metabolic process"/>
    <property type="evidence" value="ECO:0007669"/>
    <property type="project" value="TreeGrafter"/>
</dbReference>